<evidence type="ECO:0000256" key="6">
    <source>
        <dbReference type="PROSITE-ProRule" id="PRU00169"/>
    </source>
</evidence>
<dbReference type="InterPro" id="IPR009057">
    <property type="entry name" value="Homeodomain-like_sf"/>
</dbReference>
<dbReference type="InterPro" id="IPR027417">
    <property type="entry name" value="P-loop_NTPase"/>
</dbReference>
<dbReference type="Gene3D" id="1.10.8.60">
    <property type="match status" value="1"/>
</dbReference>
<evidence type="ECO:0000259" key="7">
    <source>
        <dbReference type="PROSITE" id="PS50045"/>
    </source>
</evidence>
<name>A0ABR7CMW7_9BACT</name>
<dbReference type="PROSITE" id="PS00688">
    <property type="entry name" value="SIGMA54_INTERACT_3"/>
    <property type="match status" value="1"/>
</dbReference>
<dbReference type="SMART" id="SM00448">
    <property type="entry name" value="REC"/>
    <property type="match status" value="1"/>
</dbReference>
<dbReference type="InterPro" id="IPR025943">
    <property type="entry name" value="Sigma_54_int_dom_ATP-bd_2"/>
</dbReference>
<dbReference type="SUPFAM" id="SSF52172">
    <property type="entry name" value="CheY-like"/>
    <property type="match status" value="1"/>
</dbReference>
<dbReference type="PRINTS" id="PR01590">
    <property type="entry name" value="HTHFIS"/>
</dbReference>
<comment type="caution">
    <text evidence="9">The sequence shown here is derived from an EMBL/GenBank/DDBJ whole genome shotgun (WGS) entry which is preliminary data.</text>
</comment>
<dbReference type="Pfam" id="PF02954">
    <property type="entry name" value="HTH_8"/>
    <property type="match status" value="1"/>
</dbReference>
<dbReference type="PROSITE" id="PS50045">
    <property type="entry name" value="SIGMA54_INTERACT_4"/>
    <property type="match status" value="1"/>
</dbReference>
<dbReference type="RefSeq" id="WP_118656200.1">
    <property type="nucleotide sequence ID" value="NZ_JACOOK010000003.1"/>
</dbReference>
<dbReference type="Pfam" id="PF00158">
    <property type="entry name" value="Sigma54_activat"/>
    <property type="match status" value="1"/>
</dbReference>
<dbReference type="Pfam" id="PF00072">
    <property type="entry name" value="Response_reg"/>
    <property type="match status" value="1"/>
</dbReference>
<dbReference type="PANTHER" id="PTHR32071:SF57">
    <property type="entry name" value="C4-DICARBOXYLATE TRANSPORT TRANSCRIPTIONAL REGULATORY PROTEIN DCTD"/>
    <property type="match status" value="1"/>
</dbReference>
<feature type="domain" description="Sigma-54 factor interaction" evidence="7">
    <location>
        <begin position="145"/>
        <end position="374"/>
    </location>
</feature>
<dbReference type="InterPro" id="IPR025944">
    <property type="entry name" value="Sigma_54_int_dom_CS"/>
</dbReference>
<dbReference type="EMBL" id="JACOOK010000003">
    <property type="protein sequence ID" value="MBC5616970.1"/>
    <property type="molecule type" value="Genomic_DNA"/>
</dbReference>
<gene>
    <name evidence="9" type="ORF">H8S08_08070</name>
</gene>
<dbReference type="InterPro" id="IPR002078">
    <property type="entry name" value="Sigma_54_int"/>
</dbReference>
<dbReference type="CDD" id="cd00009">
    <property type="entry name" value="AAA"/>
    <property type="match status" value="1"/>
</dbReference>
<dbReference type="PROSITE" id="PS50110">
    <property type="entry name" value="RESPONSE_REGULATORY"/>
    <property type="match status" value="1"/>
</dbReference>
<evidence type="ECO:0000313" key="10">
    <source>
        <dbReference type="Proteomes" id="UP000636891"/>
    </source>
</evidence>
<keyword evidence="5" id="KW-0804">Transcription</keyword>
<sequence length="452" mass="50602">MILICDDDATIRSSLSLVLKRAGYEVASAENPHEALGFVRGQCPELILMDMNYSKTTTGEEGLELLRKTRVFCPDVPVILITAWGSIGLAVRGIRAGAFDFVTKPWNNLALLNTIRTAIQVNEESKEQARPAESTAKTVFRRERIIGRSPLLTQVLDTASRIARTTAPVLITGESGTGKELIAEAIHQNSKRSKSPFVKVNLGGISQSLFESEMFGHKKGAFTDAFYDRTGRFETADKGSIFLDEIGELDMVSQVKLLRVLQDQTFEPLGDSRQKQVDTRIISATNRNLQGMVRDGSFREDLFYRINLITIRMPALRERPDDIPLLVDHFVGLQRELNGIRAVEVSAEAIDYLQKLPYPGNIRELKNLVDRTILVSDKNVLTDRDFKAQYSEISSATAAFDSVHSLEEIEKNMIRKAAEQFGNNHTKIATALGLSRQALYRRLEKYGIRLPE</sequence>
<evidence type="ECO:0000256" key="4">
    <source>
        <dbReference type="ARBA" id="ARBA00023125"/>
    </source>
</evidence>
<dbReference type="Pfam" id="PF25601">
    <property type="entry name" value="AAA_lid_14"/>
    <property type="match status" value="1"/>
</dbReference>
<dbReference type="PROSITE" id="PS00675">
    <property type="entry name" value="SIGMA54_INTERACT_1"/>
    <property type="match status" value="1"/>
</dbReference>
<feature type="modified residue" description="4-aspartylphosphate" evidence="6">
    <location>
        <position position="50"/>
    </location>
</feature>
<dbReference type="InterPro" id="IPR011006">
    <property type="entry name" value="CheY-like_superfamily"/>
</dbReference>
<dbReference type="InterPro" id="IPR025662">
    <property type="entry name" value="Sigma_54_int_dom_ATP-bd_1"/>
</dbReference>
<evidence type="ECO:0000259" key="8">
    <source>
        <dbReference type="PROSITE" id="PS50110"/>
    </source>
</evidence>
<dbReference type="Gene3D" id="1.10.10.60">
    <property type="entry name" value="Homeodomain-like"/>
    <property type="match status" value="1"/>
</dbReference>
<keyword evidence="2" id="KW-0067">ATP-binding</keyword>
<accession>A0ABR7CMW7</accession>
<evidence type="ECO:0000256" key="2">
    <source>
        <dbReference type="ARBA" id="ARBA00022840"/>
    </source>
</evidence>
<proteinExistence type="predicted"/>
<keyword evidence="3" id="KW-0805">Transcription regulation</keyword>
<organism evidence="9 10">
    <name type="scientific">Alistipes hominis</name>
    <dbReference type="NCBI Taxonomy" id="2763015"/>
    <lineage>
        <taxon>Bacteria</taxon>
        <taxon>Pseudomonadati</taxon>
        <taxon>Bacteroidota</taxon>
        <taxon>Bacteroidia</taxon>
        <taxon>Bacteroidales</taxon>
        <taxon>Rikenellaceae</taxon>
        <taxon>Alistipes</taxon>
    </lineage>
</organism>
<dbReference type="InterPro" id="IPR003593">
    <property type="entry name" value="AAA+_ATPase"/>
</dbReference>
<dbReference type="InterPro" id="IPR058031">
    <property type="entry name" value="AAA_lid_NorR"/>
</dbReference>
<keyword evidence="10" id="KW-1185">Reference proteome</keyword>
<dbReference type="SMART" id="SM00382">
    <property type="entry name" value="AAA"/>
    <property type="match status" value="1"/>
</dbReference>
<keyword evidence="1" id="KW-0547">Nucleotide-binding</keyword>
<protein>
    <submittedName>
        <fullName evidence="9">Sigma-54-dependent Fis family transcriptional regulator</fullName>
    </submittedName>
</protein>
<dbReference type="Proteomes" id="UP000636891">
    <property type="component" value="Unassembled WGS sequence"/>
</dbReference>
<evidence type="ECO:0000256" key="3">
    <source>
        <dbReference type="ARBA" id="ARBA00023015"/>
    </source>
</evidence>
<dbReference type="InterPro" id="IPR001789">
    <property type="entry name" value="Sig_transdc_resp-reg_receiver"/>
</dbReference>
<dbReference type="SUPFAM" id="SSF52540">
    <property type="entry name" value="P-loop containing nucleoside triphosphate hydrolases"/>
    <property type="match status" value="1"/>
</dbReference>
<evidence type="ECO:0000256" key="5">
    <source>
        <dbReference type="ARBA" id="ARBA00023163"/>
    </source>
</evidence>
<evidence type="ECO:0000313" key="9">
    <source>
        <dbReference type="EMBL" id="MBC5616970.1"/>
    </source>
</evidence>
<dbReference type="PANTHER" id="PTHR32071">
    <property type="entry name" value="TRANSCRIPTIONAL REGULATORY PROTEIN"/>
    <property type="match status" value="1"/>
</dbReference>
<dbReference type="Gene3D" id="3.40.50.2300">
    <property type="match status" value="1"/>
</dbReference>
<dbReference type="PROSITE" id="PS00676">
    <property type="entry name" value="SIGMA54_INTERACT_2"/>
    <property type="match status" value="1"/>
</dbReference>
<keyword evidence="6" id="KW-0597">Phosphoprotein</keyword>
<evidence type="ECO:0000256" key="1">
    <source>
        <dbReference type="ARBA" id="ARBA00022741"/>
    </source>
</evidence>
<reference evidence="9 10" key="1">
    <citation type="submission" date="2020-08" db="EMBL/GenBank/DDBJ databases">
        <title>Genome public.</title>
        <authorList>
            <person name="Liu C."/>
            <person name="Sun Q."/>
        </authorList>
    </citation>
    <scope>NUCLEOTIDE SEQUENCE [LARGE SCALE GENOMIC DNA]</scope>
    <source>
        <strain evidence="9 10">New-7</strain>
    </source>
</reference>
<dbReference type="InterPro" id="IPR002197">
    <property type="entry name" value="HTH_Fis"/>
</dbReference>
<dbReference type="SUPFAM" id="SSF46689">
    <property type="entry name" value="Homeodomain-like"/>
    <property type="match status" value="1"/>
</dbReference>
<keyword evidence="4" id="KW-0238">DNA-binding</keyword>
<feature type="domain" description="Response regulatory" evidence="8">
    <location>
        <begin position="1"/>
        <end position="119"/>
    </location>
</feature>
<dbReference type="Gene3D" id="3.40.50.300">
    <property type="entry name" value="P-loop containing nucleotide triphosphate hydrolases"/>
    <property type="match status" value="1"/>
</dbReference>